<evidence type="ECO:0000259" key="2">
    <source>
        <dbReference type="Pfam" id="PF03795"/>
    </source>
</evidence>
<dbReference type="RefSeq" id="WP_145715115.1">
    <property type="nucleotide sequence ID" value="NZ_BAAAFY010000001.1"/>
</dbReference>
<name>A0A562T691_CHIJA</name>
<dbReference type="InterPro" id="IPR005545">
    <property type="entry name" value="YCII"/>
</dbReference>
<comment type="caution">
    <text evidence="3">The sequence shown here is derived from an EMBL/GenBank/DDBJ whole genome shotgun (WGS) entry which is preliminary data.</text>
</comment>
<protein>
    <submittedName>
        <fullName evidence="3">YCII-related domain-containing protein</fullName>
    </submittedName>
</protein>
<accession>A0A562T691</accession>
<dbReference type="SUPFAM" id="SSF54909">
    <property type="entry name" value="Dimeric alpha+beta barrel"/>
    <property type="match status" value="1"/>
</dbReference>
<sequence length="99" mass="11501">MNYQQPHFVILLFGKGENWKEQGNDLAAHAAYYHRLREEGKMIFSGKLMSRPEKIMMVRVDSDTELEAMITNDPGVREQVLEVVEAIPFKFLPKGLYEE</sequence>
<dbReference type="Gene3D" id="3.30.70.1060">
    <property type="entry name" value="Dimeric alpha+beta barrel"/>
    <property type="match status" value="1"/>
</dbReference>
<comment type="similarity">
    <text evidence="1">Belongs to the YciI family.</text>
</comment>
<evidence type="ECO:0000313" key="4">
    <source>
        <dbReference type="Proteomes" id="UP000316778"/>
    </source>
</evidence>
<dbReference type="AlphaFoldDB" id="A0A562T691"/>
<evidence type="ECO:0000313" key="3">
    <source>
        <dbReference type="EMBL" id="TWI89059.1"/>
    </source>
</evidence>
<gene>
    <name evidence="3" type="ORF">LX66_3152</name>
</gene>
<dbReference type="OrthoDB" id="674418at2"/>
<dbReference type="InterPro" id="IPR011008">
    <property type="entry name" value="Dimeric_a/b-barrel"/>
</dbReference>
<feature type="domain" description="YCII-related" evidence="2">
    <location>
        <begin position="19"/>
        <end position="90"/>
    </location>
</feature>
<organism evidence="3 4">
    <name type="scientific">Chitinophaga japonensis</name>
    <name type="common">Flexibacter japonensis</name>
    <dbReference type="NCBI Taxonomy" id="104662"/>
    <lineage>
        <taxon>Bacteria</taxon>
        <taxon>Pseudomonadati</taxon>
        <taxon>Bacteroidota</taxon>
        <taxon>Chitinophagia</taxon>
        <taxon>Chitinophagales</taxon>
        <taxon>Chitinophagaceae</taxon>
        <taxon>Chitinophaga</taxon>
    </lineage>
</organism>
<reference evidence="3 4" key="1">
    <citation type="journal article" date="2013" name="Stand. Genomic Sci.">
        <title>Genomic Encyclopedia of Type Strains, Phase I: The one thousand microbial genomes (KMG-I) project.</title>
        <authorList>
            <person name="Kyrpides N.C."/>
            <person name="Woyke T."/>
            <person name="Eisen J.A."/>
            <person name="Garrity G."/>
            <person name="Lilburn T.G."/>
            <person name="Beck B.J."/>
            <person name="Whitman W.B."/>
            <person name="Hugenholtz P."/>
            <person name="Klenk H.P."/>
        </authorList>
    </citation>
    <scope>NUCLEOTIDE SEQUENCE [LARGE SCALE GENOMIC DNA]</scope>
    <source>
        <strain evidence="3 4">DSM 13484</strain>
    </source>
</reference>
<dbReference type="Proteomes" id="UP000316778">
    <property type="component" value="Unassembled WGS sequence"/>
</dbReference>
<proteinExistence type="inferred from homology"/>
<evidence type="ECO:0000256" key="1">
    <source>
        <dbReference type="ARBA" id="ARBA00007689"/>
    </source>
</evidence>
<dbReference type="EMBL" id="VLLG01000003">
    <property type="protein sequence ID" value="TWI89059.1"/>
    <property type="molecule type" value="Genomic_DNA"/>
</dbReference>
<keyword evidence="4" id="KW-1185">Reference proteome</keyword>
<dbReference type="Pfam" id="PF03795">
    <property type="entry name" value="YCII"/>
    <property type="match status" value="1"/>
</dbReference>